<organism evidence="2 3">
    <name type="scientific">Rhizopus stolonifer</name>
    <name type="common">Rhizopus nigricans</name>
    <dbReference type="NCBI Taxonomy" id="4846"/>
    <lineage>
        <taxon>Eukaryota</taxon>
        <taxon>Fungi</taxon>
        <taxon>Fungi incertae sedis</taxon>
        <taxon>Mucoromycota</taxon>
        <taxon>Mucoromycotina</taxon>
        <taxon>Mucoromycetes</taxon>
        <taxon>Mucorales</taxon>
        <taxon>Mucorineae</taxon>
        <taxon>Rhizopodaceae</taxon>
        <taxon>Rhizopus</taxon>
    </lineage>
</organism>
<sequence length="310" mass="35934">MPASSSEPNSTIYGLKKYKKEFHDTFRAQRRTILLELVDKYRVCELSMSLYREFIEMAKQTSNTSNIARATFNRLVSQLHDEKQLFLFVTSIQKPSGLTEIKKIILHKSLTPESEQVKQFLDSYRIEKSMDLVTKRQRTTEIAEVTVNALPNTKVTRSDISYPPDFRANNTVAFGYGYIRSIWIRAKILQEAMFEFYQASHGTDNTIHMAPFLRLLPLKKLMAIYILPYDEKKLVDFLKQELNLDKIVSELPKDIKLIIYQDHTKLRRLIIRLLGILKSLGLVEPVKNDLSVDGYYKSIAPAYVLCRQGV</sequence>
<dbReference type="Pfam" id="PF24101">
    <property type="entry name" value="WHD_GTF3C1"/>
    <property type="match status" value="1"/>
</dbReference>
<dbReference type="EMBL" id="PJQM01004543">
    <property type="protein sequence ID" value="RCH84102.1"/>
    <property type="molecule type" value="Genomic_DNA"/>
</dbReference>
<name>A0A367J2E3_RHIST</name>
<dbReference type="PANTHER" id="PTHR15180">
    <property type="entry name" value="GENERAL TRANSCRIPTION FACTOR 3C POLYPEPTIDE 1"/>
    <property type="match status" value="1"/>
</dbReference>
<dbReference type="GO" id="GO:0042791">
    <property type="term" value="P:5S class rRNA transcription by RNA polymerase III"/>
    <property type="evidence" value="ECO:0007669"/>
    <property type="project" value="TreeGrafter"/>
</dbReference>
<dbReference type="OrthoDB" id="68020at2759"/>
<evidence type="ECO:0000313" key="3">
    <source>
        <dbReference type="Proteomes" id="UP000253551"/>
    </source>
</evidence>
<evidence type="ECO:0000313" key="2">
    <source>
        <dbReference type="EMBL" id="RCH84102.1"/>
    </source>
</evidence>
<proteinExistence type="predicted"/>
<gene>
    <name evidence="2" type="ORF">CU098_001811</name>
</gene>
<comment type="caution">
    <text evidence="2">The sequence shown here is derived from an EMBL/GenBank/DDBJ whole genome shotgun (WGS) entry which is preliminary data.</text>
</comment>
<accession>A0A367J2E3</accession>
<dbReference type="GO" id="GO:0006384">
    <property type="term" value="P:transcription initiation at RNA polymerase III promoter"/>
    <property type="evidence" value="ECO:0007669"/>
    <property type="project" value="InterPro"/>
</dbReference>
<feature type="non-terminal residue" evidence="2">
    <location>
        <position position="310"/>
    </location>
</feature>
<keyword evidence="3" id="KW-1185">Reference proteome</keyword>
<reference evidence="2 3" key="1">
    <citation type="journal article" date="2018" name="G3 (Bethesda)">
        <title>Phylogenetic and Phylogenomic Definition of Rhizopus Species.</title>
        <authorList>
            <person name="Gryganskyi A.P."/>
            <person name="Golan J."/>
            <person name="Dolatabadi S."/>
            <person name="Mondo S."/>
            <person name="Robb S."/>
            <person name="Idnurm A."/>
            <person name="Muszewska A."/>
            <person name="Steczkiewicz K."/>
            <person name="Masonjones S."/>
            <person name="Liao H.L."/>
            <person name="Gajdeczka M.T."/>
            <person name="Anike F."/>
            <person name="Vuek A."/>
            <person name="Anishchenko I.M."/>
            <person name="Voigt K."/>
            <person name="de Hoog G.S."/>
            <person name="Smith M.E."/>
            <person name="Heitman J."/>
            <person name="Vilgalys R."/>
            <person name="Stajich J.E."/>
        </authorList>
    </citation>
    <scope>NUCLEOTIDE SEQUENCE [LARGE SCALE GENOMIC DNA]</scope>
    <source>
        <strain evidence="2 3">LSU 92-RS-03</strain>
    </source>
</reference>
<dbReference type="InterPro" id="IPR044210">
    <property type="entry name" value="Tfc3-like"/>
</dbReference>
<dbReference type="GO" id="GO:0000127">
    <property type="term" value="C:transcription factor TFIIIC complex"/>
    <property type="evidence" value="ECO:0007669"/>
    <property type="project" value="InterPro"/>
</dbReference>
<dbReference type="PANTHER" id="PTHR15180:SF1">
    <property type="entry name" value="GENERAL TRANSCRIPTION FACTOR 3C POLYPEPTIDE 1"/>
    <property type="match status" value="1"/>
</dbReference>
<dbReference type="GO" id="GO:0003677">
    <property type="term" value="F:DNA binding"/>
    <property type="evidence" value="ECO:0007669"/>
    <property type="project" value="InterPro"/>
</dbReference>
<dbReference type="STRING" id="4846.A0A367J2E3"/>
<dbReference type="Proteomes" id="UP000253551">
    <property type="component" value="Unassembled WGS sequence"/>
</dbReference>
<dbReference type="AlphaFoldDB" id="A0A367J2E3"/>
<dbReference type="InterPro" id="IPR056467">
    <property type="entry name" value="eWH_GTF3C1"/>
</dbReference>
<feature type="domain" description="GTF3C1 extended winged-helix" evidence="1">
    <location>
        <begin position="28"/>
        <end position="127"/>
    </location>
</feature>
<protein>
    <recommendedName>
        <fullName evidence="1">GTF3C1 extended winged-helix domain-containing protein</fullName>
    </recommendedName>
</protein>
<evidence type="ECO:0000259" key="1">
    <source>
        <dbReference type="Pfam" id="PF24101"/>
    </source>
</evidence>